<dbReference type="Pfam" id="PF12862">
    <property type="entry name" value="ANAPC5"/>
    <property type="match status" value="1"/>
</dbReference>
<keyword evidence="4" id="KW-1185">Reference proteome</keyword>
<gene>
    <name evidence="3" type="ORF">FH715_20630</name>
</gene>
<dbReference type="RefSeq" id="WP_139647531.1">
    <property type="nucleotide sequence ID" value="NZ_BAAAZS010000053.1"/>
</dbReference>
<dbReference type="PANTHER" id="PTHR19959:SF119">
    <property type="entry name" value="FUNGAL LIPASE-LIKE DOMAIN-CONTAINING PROTEIN"/>
    <property type="match status" value="1"/>
</dbReference>
<evidence type="ECO:0000313" key="3">
    <source>
        <dbReference type="EMBL" id="TNM27458.1"/>
    </source>
</evidence>
<comment type="caution">
    <text evidence="3">The sequence shown here is derived from an EMBL/GenBank/DDBJ whole genome shotgun (WGS) entry which is preliminary data.</text>
</comment>
<dbReference type="InterPro" id="IPR026000">
    <property type="entry name" value="Apc5_dom"/>
</dbReference>
<dbReference type="InterPro" id="IPR047738">
    <property type="entry name" value="SAV_2336-like_N"/>
</dbReference>
<evidence type="ECO:0000313" key="4">
    <source>
        <dbReference type="Proteomes" id="UP000311713"/>
    </source>
</evidence>
<dbReference type="Proteomes" id="UP000311713">
    <property type="component" value="Unassembled WGS sequence"/>
</dbReference>
<feature type="region of interest" description="Disordered" evidence="1">
    <location>
        <begin position="74"/>
        <end position="138"/>
    </location>
</feature>
<proteinExistence type="predicted"/>
<dbReference type="InterPro" id="IPR011990">
    <property type="entry name" value="TPR-like_helical_dom_sf"/>
</dbReference>
<organism evidence="3 4">
    <name type="scientific">Streptomyces sedi</name>
    <dbReference type="NCBI Taxonomy" id="555059"/>
    <lineage>
        <taxon>Bacteria</taxon>
        <taxon>Bacillati</taxon>
        <taxon>Actinomycetota</taxon>
        <taxon>Actinomycetes</taxon>
        <taxon>Kitasatosporales</taxon>
        <taxon>Streptomycetaceae</taxon>
        <taxon>Streptomyces</taxon>
    </lineage>
</organism>
<feature type="compositionally biased region" description="Basic residues" evidence="1">
    <location>
        <begin position="251"/>
        <end position="261"/>
    </location>
</feature>
<dbReference type="PROSITE" id="PS50011">
    <property type="entry name" value="PROTEIN_KINASE_DOM"/>
    <property type="match status" value="1"/>
</dbReference>
<dbReference type="Gene3D" id="1.25.40.10">
    <property type="entry name" value="Tetratricopeptide repeat domain"/>
    <property type="match status" value="2"/>
</dbReference>
<feature type="compositionally biased region" description="Basic and acidic residues" evidence="1">
    <location>
        <begin position="82"/>
        <end position="100"/>
    </location>
</feature>
<reference evidence="3 4" key="1">
    <citation type="submission" date="2019-06" db="EMBL/GenBank/DDBJ databases">
        <title>Draft genome of Streptomyces sedi sp. JCM16909.</title>
        <authorList>
            <person name="Klykleung N."/>
            <person name="Tanasupawat S."/>
            <person name="Kudo T."/>
            <person name="Yuki M."/>
            <person name="Ohkuma M."/>
        </authorList>
    </citation>
    <scope>NUCLEOTIDE SEQUENCE [LARGE SCALE GENOMIC DNA]</scope>
    <source>
        <strain evidence="3 4">JCM 16909</strain>
    </source>
</reference>
<dbReference type="GO" id="GO:0004672">
    <property type="term" value="F:protein kinase activity"/>
    <property type="evidence" value="ECO:0007669"/>
    <property type="project" value="InterPro"/>
</dbReference>
<feature type="region of interest" description="Disordered" evidence="1">
    <location>
        <begin position="563"/>
        <end position="590"/>
    </location>
</feature>
<dbReference type="InterPro" id="IPR019734">
    <property type="entry name" value="TPR_rpt"/>
</dbReference>
<dbReference type="Gene3D" id="1.10.510.10">
    <property type="entry name" value="Transferase(Phosphotransferase) domain 1"/>
    <property type="match status" value="1"/>
</dbReference>
<evidence type="ECO:0000259" key="2">
    <source>
        <dbReference type="PROSITE" id="PS50011"/>
    </source>
</evidence>
<dbReference type="SUPFAM" id="SSF48452">
    <property type="entry name" value="TPR-like"/>
    <property type="match status" value="1"/>
</dbReference>
<evidence type="ECO:0000256" key="1">
    <source>
        <dbReference type="SAM" id="MobiDB-lite"/>
    </source>
</evidence>
<dbReference type="SMART" id="SM00220">
    <property type="entry name" value="S_TKc"/>
    <property type="match status" value="1"/>
</dbReference>
<dbReference type="NCBIfam" id="NF041121">
    <property type="entry name" value="SAV_2336_NTERM"/>
    <property type="match status" value="1"/>
</dbReference>
<accession>A0A5C4UVD0</accession>
<name>A0A5C4UVD0_9ACTN</name>
<dbReference type="AlphaFoldDB" id="A0A5C4UVD0"/>
<feature type="compositionally biased region" description="Low complexity" evidence="1">
    <location>
        <begin position="114"/>
        <end position="128"/>
    </location>
</feature>
<dbReference type="OrthoDB" id="3483427at2"/>
<dbReference type="GO" id="GO:0005524">
    <property type="term" value="F:ATP binding"/>
    <property type="evidence" value="ECO:0007669"/>
    <property type="project" value="InterPro"/>
</dbReference>
<dbReference type="Pfam" id="PF13374">
    <property type="entry name" value="TPR_10"/>
    <property type="match status" value="4"/>
</dbReference>
<dbReference type="SUPFAM" id="SSF56112">
    <property type="entry name" value="Protein kinase-like (PK-like)"/>
    <property type="match status" value="1"/>
</dbReference>
<feature type="domain" description="Protein kinase" evidence="2">
    <location>
        <begin position="602"/>
        <end position="874"/>
    </location>
</feature>
<dbReference type="SMART" id="SM00028">
    <property type="entry name" value="TPR"/>
    <property type="match status" value="5"/>
</dbReference>
<sequence>MPSSSAREAWNSTRRRCLTPSCTNLVGQCEAMPGRLREVMSAAGVELSEEELLDVLWLAAKLPADVPLVRAVARTSSPRQTEPNHRKPTAESLPHAREAPRSLARPETPPGPGRPLHAAARARAGAVPESETEERRVLPVRVSDGRALRSGARPLGKALRPLRQRFPDPRQRELDVAGTVAAMAETGLPETVTRPSRSRWLSLTLLVDDGVSMVLWQRLAAEVRTLMERVGAFRHIRVHGLETRGPQAPRLHSRPFGRRGPHQPMTSVSDPTGDALVLIVSDGVGAAWWDGRMRAVTEFCARRGPVAIVHALPARLWSGSGIETQRWRVTSLRRGGPNAAWHLADPVLPAELASFDSVPVPVLSPTPESFADWASLIASPGASTLLPLWSGAVRGTSFPSSDAPWEEDEAASVLRFRDLASPEAYRLAGHLAACAPLSPPVMRLIQSALGPPTDEGHVVEVFLGGLMRSVEEPDAETRLPHQRLFDFTGEARRLLLGAVPTPELLRTTRIVADLLKDGAGRSPSFRAWAGHPRGSAAVGEADQPFGWMEDRLLRRLGVPRADLRPAGAESHPLSTERPTPREAVLTSRSGPGHLSLRAPLGWSPLRPGDPGRLGRYRLVARSESGWNALRMYLARDDTGAAVTLRSAAPSLPVFMAKELLRTEADCLTRMDGIHAPRLLALWDEDADGPPWLAATYVSRRELDEESGPAPNLRAVFGAQHAGKGVDLALFRRVARDLVTAVARAHRLGLAHGALVPKAVLVTDHGVRLIGWITATRDEERSPHLDLFARAESEFIAPESGTGPTPEGDMYSLGALLAACATGQWGFARGEVGMTSALRASGLEREVADGLLRCLDRSPAERPTAEHLVELFTRVSYSLADASSSGALRSTAERVDGLRAAARNGVGARPLLGEGLNDLSNRLADAGEHAEALAAVAEAVEIYRGLADADAPREIHRPQLARCLSNLSVRLEKTGRHEEALAAIMEAVEIRREPTEHRDLHRADLATVLNNLSNSLAESGQGGEALAAITEAVGLWRELVDRRADTHRPGLAMGLNNLSNRLGEQGRYEEALAAITEAVGLYREMDSEAATGARPLLATGLHNLAIRLGALDRRAAALSMLDEAIALRRQLVDGGHRLHEEDLAHSLRVRTWLEG</sequence>
<protein>
    <submittedName>
        <fullName evidence="3">Tetratricopeptide repeat protein</fullName>
    </submittedName>
</protein>
<dbReference type="EMBL" id="VDGT01000017">
    <property type="protein sequence ID" value="TNM27458.1"/>
    <property type="molecule type" value="Genomic_DNA"/>
</dbReference>
<dbReference type="PANTHER" id="PTHR19959">
    <property type="entry name" value="KINESIN LIGHT CHAIN"/>
    <property type="match status" value="1"/>
</dbReference>
<dbReference type="InterPro" id="IPR000719">
    <property type="entry name" value="Prot_kinase_dom"/>
</dbReference>
<dbReference type="InterPro" id="IPR011009">
    <property type="entry name" value="Kinase-like_dom_sf"/>
</dbReference>
<feature type="region of interest" description="Disordered" evidence="1">
    <location>
        <begin position="245"/>
        <end position="269"/>
    </location>
</feature>